<feature type="region of interest" description="Disordered" evidence="1">
    <location>
        <begin position="99"/>
        <end position="124"/>
    </location>
</feature>
<dbReference type="GeneID" id="54454204"/>
<gene>
    <name evidence="2 4" type="ORF">BDZ99DRAFT_207817</name>
</gene>
<feature type="region of interest" description="Disordered" evidence="1">
    <location>
        <begin position="1"/>
        <end position="35"/>
    </location>
</feature>
<evidence type="ECO:0000313" key="4">
    <source>
        <dbReference type="RefSeq" id="XP_033569266.1"/>
    </source>
</evidence>
<reference evidence="2 4" key="1">
    <citation type="journal article" date="2020" name="Stud. Mycol.">
        <title>101 Dothideomycetes genomes: a test case for predicting lifestyles and emergence of pathogens.</title>
        <authorList>
            <person name="Haridas S."/>
            <person name="Albert R."/>
            <person name="Binder M."/>
            <person name="Bloem J."/>
            <person name="Labutti K."/>
            <person name="Salamov A."/>
            <person name="Andreopoulos B."/>
            <person name="Baker S."/>
            <person name="Barry K."/>
            <person name="Bills G."/>
            <person name="Bluhm B."/>
            <person name="Cannon C."/>
            <person name="Castanera R."/>
            <person name="Culley D."/>
            <person name="Daum C."/>
            <person name="Ezra D."/>
            <person name="Gonzalez J."/>
            <person name="Henrissat B."/>
            <person name="Kuo A."/>
            <person name="Liang C."/>
            <person name="Lipzen A."/>
            <person name="Lutzoni F."/>
            <person name="Magnuson J."/>
            <person name="Mondo S."/>
            <person name="Nolan M."/>
            <person name="Ohm R."/>
            <person name="Pangilinan J."/>
            <person name="Park H.-J."/>
            <person name="Ramirez L."/>
            <person name="Alfaro M."/>
            <person name="Sun H."/>
            <person name="Tritt A."/>
            <person name="Yoshinaga Y."/>
            <person name="Zwiers L.-H."/>
            <person name="Turgeon B."/>
            <person name="Goodwin S."/>
            <person name="Spatafora J."/>
            <person name="Crous P."/>
            <person name="Grigoriev I."/>
        </authorList>
    </citation>
    <scope>NUCLEOTIDE SEQUENCE</scope>
    <source>
        <strain evidence="2 4">CBS 304.34</strain>
    </source>
</reference>
<dbReference type="OrthoDB" id="10653410at2759"/>
<protein>
    <submittedName>
        <fullName evidence="2 4">Uncharacterized protein</fullName>
    </submittedName>
</protein>
<feature type="compositionally biased region" description="Polar residues" evidence="1">
    <location>
        <begin position="150"/>
        <end position="162"/>
    </location>
</feature>
<reference evidence="4" key="3">
    <citation type="submission" date="2025-04" db="UniProtKB">
        <authorList>
            <consortium name="RefSeq"/>
        </authorList>
    </citation>
    <scope>IDENTIFICATION</scope>
    <source>
        <strain evidence="4">CBS 304.34</strain>
    </source>
</reference>
<evidence type="ECO:0000256" key="1">
    <source>
        <dbReference type="SAM" id="MobiDB-lite"/>
    </source>
</evidence>
<feature type="compositionally biased region" description="Basic and acidic residues" evidence="1">
    <location>
        <begin position="138"/>
        <end position="149"/>
    </location>
</feature>
<sequence>MDSQHMVQYERKIQEMGTRLDESEKKHSSHQRQLEKTYHSKMRHLEEEAKQAIDTLEQKIADTERRSAEDLRKGEAEAKALSDELATVNKANEKLDLERKHLQQDLEDAQRKSQHSKRKLEVSAKEIQEAKNALIAAEKEKEHLTEQSRRLQQNLSKYSALSSRRERS</sequence>
<reference evidence="4" key="2">
    <citation type="submission" date="2020-04" db="EMBL/GenBank/DDBJ databases">
        <authorList>
            <consortium name="NCBI Genome Project"/>
        </authorList>
    </citation>
    <scope>NUCLEOTIDE SEQUENCE</scope>
    <source>
        <strain evidence="4">CBS 304.34</strain>
    </source>
</reference>
<evidence type="ECO:0000313" key="2">
    <source>
        <dbReference type="EMBL" id="KAF2802302.1"/>
    </source>
</evidence>
<dbReference type="RefSeq" id="XP_033569266.1">
    <property type="nucleotide sequence ID" value="XM_033713311.1"/>
</dbReference>
<feature type="region of interest" description="Disordered" evidence="1">
    <location>
        <begin position="64"/>
        <end position="85"/>
    </location>
</feature>
<feature type="compositionally biased region" description="Basic and acidic residues" evidence="1">
    <location>
        <begin position="64"/>
        <end position="82"/>
    </location>
</feature>
<proteinExistence type="predicted"/>
<feature type="region of interest" description="Disordered" evidence="1">
    <location>
        <begin position="138"/>
        <end position="168"/>
    </location>
</feature>
<evidence type="ECO:0000313" key="3">
    <source>
        <dbReference type="Proteomes" id="UP000504636"/>
    </source>
</evidence>
<feature type="compositionally biased region" description="Basic and acidic residues" evidence="1">
    <location>
        <begin position="99"/>
        <end position="111"/>
    </location>
</feature>
<name>A0A6A6Y0K9_9PEZI</name>
<organism evidence="2">
    <name type="scientific">Mytilinidion resinicola</name>
    <dbReference type="NCBI Taxonomy" id="574789"/>
    <lineage>
        <taxon>Eukaryota</taxon>
        <taxon>Fungi</taxon>
        <taxon>Dikarya</taxon>
        <taxon>Ascomycota</taxon>
        <taxon>Pezizomycotina</taxon>
        <taxon>Dothideomycetes</taxon>
        <taxon>Pleosporomycetidae</taxon>
        <taxon>Mytilinidiales</taxon>
        <taxon>Mytilinidiaceae</taxon>
        <taxon>Mytilinidion</taxon>
    </lineage>
</organism>
<accession>A0A6A6Y0K9</accession>
<dbReference type="EMBL" id="MU003724">
    <property type="protein sequence ID" value="KAF2802302.1"/>
    <property type="molecule type" value="Genomic_DNA"/>
</dbReference>
<keyword evidence="3" id="KW-1185">Reference proteome</keyword>
<feature type="compositionally biased region" description="Basic and acidic residues" evidence="1">
    <location>
        <begin position="8"/>
        <end position="35"/>
    </location>
</feature>
<dbReference type="AlphaFoldDB" id="A0A6A6Y0K9"/>
<dbReference type="Proteomes" id="UP000504636">
    <property type="component" value="Unplaced"/>
</dbReference>